<dbReference type="EMBL" id="BK015299">
    <property type="protein sequence ID" value="DAE00122.1"/>
    <property type="molecule type" value="Genomic_DNA"/>
</dbReference>
<sequence>MRLFTLLQTAFTKIGTLMKRYNETADYVVENIADDNGWQLTKWNSGKLEGVRRWYGQLASTGAVGGFYYYIDSYTPPTTAKSIIIASADVKWGSGISWGSAREVNTTSISVTCVSNQTGTNYAYVYIYFVGTWK</sequence>
<evidence type="ECO:0000313" key="1">
    <source>
        <dbReference type="EMBL" id="DAE00122.1"/>
    </source>
</evidence>
<protein>
    <submittedName>
        <fullName evidence="1">Uncharacterized protein</fullName>
    </submittedName>
</protein>
<organism evidence="1">
    <name type="scientific">Siphoviridae sp. ctTBR23</name>
    <dbReference type="NCBI Taxonomy" id="2825515"/>
    <lineage>
        <taxon>Viruses</taxon>
        <taxon>Duplodnaviria</taxon>
        <taxon>Heunggongvirae</taxon>
        <taxon>Uroviricota</taxon>
        <taxon>Caudoviricetes</taxon>
    </lineage>
</organism>
<proteinExistence type="predicted"/>
<accession>A0A8S5NZH8</accession>
<reference evidence="1" key="1">
    <citation type="journal article" date="2021" name="Proc. Natl. Acad. Sci. U.S.A.">
        <title>A Catalog of Tens of Thousands of Viruses from Human Metagenomes Reveals Hidden Associations with Chronic Diseases.</title>
        <authorList>
            <person name="Tisza M.J."/>
            <person name="Buck C.B."/>
        </authorList>
    </citation>
    <scope>NUCLEOTIDE SEQUENCE</scope>
    <source>
        <strain evidence="1">CtTBR23</strain>
    </source>
</reference>
<name>A0A8S5NZH8_9CAUD</name>